<evidence type="ECO:0000313" key="1">
    <source>
        <dbReference type="EMBL" id="WXB06172.1"/>
    </source>
</evidence>
<proteinExistence type="predicted"/>
<gene>
    <name evidence="1" type="ORF">LVJ94_02700</name>
</gene>
<evidence type="ECO:0008006" key="3">
    <source>
        <dbReference type="Google" id="ProtNLM"/>
    </source>
</evidence>
<dbReference type="EMBL" id="CP089983">
    <property type="protein sequence ID" value="WXB06172.1"/>
    <property type="molecule type" value="Genomic_DNA"/>
</dbReference>
<protein>
    <recommendedName>
        <fullName evidence="3">Tryptophan synthase alpha chain</fullName>
    </recommendedName>
</protein>
<keyword evidence="2" id="KW-1185">Reference proteome</keyword>
<dbReference type="RefSeq" id="WP_394835823.1">
    <property type="nucleotide sequence ID" value="NZ_CP089929.1"/>
</dbReference>
<sequence>MHRVILLGLPLMLWIHCGKGDDGGGGSSPVTCTGKTCACNGGETCDVTEVCGEANDCSLTCYGESSCSGSCGQSCIVGCDTDASCSVTVGAGGTVGCDPGSNCQVTCTGSCTLDCGRGAECKLKCASDAAPRKVTLATSCP</sequence>
<organism evidence="1 2">
    <name type="scientific">Pendulispora rubella</name>
    <dbReference type="NCBI Taxonomy" id="2741070"/>
    <lineage>
        <taxon>Bacteria</taxon>
        <taxon>Pseudomonadati</taxon>
        <taxon>Myxococcota</taxon>
        <taxon>Myxococcia</taxon>
        <taxon>Myxococcales</taxon>
        <taxon>Sorangiineae</taxon>
        <taxon>Pendulisporaceae</taxon>
        <taxon>Pendulispora</taxon>
    </lineage>
</organism>
<name>A0ABZ2L5F5_9BACT</name>
<dbReference type="Proteomes" id="UP001374803">
    <property type="component" value="Chromosome"/>
</dbReference>
<evidence type="ECO:0000313" key="2">
    <source>
        <dbReference type="Proteomes" id="UP001374803"/>
    </source>
</evidence>
<reference evidence="1" key="1">
    <citation type="submission" date="2021-12" db="EMBL/GenBank/DDBJ databases">
        <title>Discovery of the Pendulisporaceae a myxobacterial family with distinct sporulation behavior and unique specialized metabolism.</title>
        <authorList>
            <person name="Garcia R."/>
            <person name="Popoff A."/>
            <person name="Bader C.D."/>
            <person name="Loehr J."/>
            <person name="Walesch S."/>
            <person name="Walt C."/>
            <person name="Boldt J."/>
            <person name="Bunk B."/>
            <person name="Haeckl F.J.F.P.J."/>
            <person name="Gunesch A.P."/>
            <person name="Birkelbach J."/>
            <person name="Nuebel U."/>
            <person name="Pietschmann T."/>
            <person name="Bach T."/>
            <person name="Mueller R."/>
        </authorList>
    </citation>
    <scope>NUCLEOTIDE SEQUENCE</scope>
    <source>
        <strain evidence="1">MSr11367</strain>
    </source>
</reference>
<accession>A0ABZ2L5F5</accession>